<dbReference type="EMBL" id="LGCK01000010">
    <property type="protein sequence ID" value="KPL71604.1"/>
    <property type="molecule type" value="Genomic_DNA"/>
</dbReference>
<dbReference type="GO" id="GO:0009103">
    <property type="term" value="P:lipopolysaccharide biosynthetic process"/>
    <property type="evidence" value="ECO:0007669"/>
    <property type="project" value="TreeGrafter"/>
</dbReference>
<dbReference type="AlphaFoldDB" id="A0A0P6X8U7"/>
<dbReference type="OrthoDB" id="9794575at2"/>
<keyword evidence="1" id="KW-0808">Transferase</keyword>
<dbReference type="PANTHER" id="PTHR46401:SF2">
    <property type="entry name" value="GLYCOSYLTRANSFERASE WBBK-RELATED"/>
    <property type="match status" value="1"/>
</dbReference>
<feature type="domain" description="Glycosyltransferase subfamily 4-like N-terminal" evidence="2">
    <location>
        <begin position="22"/>
        <end position="214"/>
    </location>
</feature>
<dbReference type="InterPro" id="IPR028098">
    <property type="entry name" value="Glyco_trans_4-like_N"/>
</dbReference>
<evidence type="ECO:0000259" key="2">
    <source>
        <dbReference type="Pfam" id="PF13439"/>
    </source>
</evidence>
<dbReference type="Proteomes" id="UP000050430">
    <property type="component" value="Unassembled WGS sequence"/>
</dbReference>
<dbReference type="Gene3D" id="3.40.50.2000">
    <property type="entry name" value="Glycogen Phosphorylase B"/>
    <property type="match status" value="2"/>
</dbReference>
<dbReference type="GO" id="GO:0016757">
    <property type="term" value="F:glycosyltransferase activity"/>
    <property type="evidence" value="ECO:0007669"/>
    <property type="project" value="TreeGrafter"/>
</dbReference>
<evidence type="ECO:0000313" key="4">
    <source>
        <dbReference type="Proteomes" id="UP000050430"/>
    </source>
</evidence>
<comment type="caution">
    <text evidence="3">The sequence shown here is derived from an EMBL/GenBank/DDBJ whole genome shotgun (WGS) entry which is preliminary data.</text>
</comment>
<gene>
    <name evidence="3" type="ORF">ADM99_08955</name>
</gene>
<sequence length="411" mass="46020">MKRLLALSWCMPPIVMPRSIQVSRLLASLTDFDWQVDVVCVDHTSLRPERIILDDSFNRPANGRVKKFPVPSLEDWILVRGLIRIFPAIAYLPDTRYVWKNAAFRKCDLLAASTKYDAFISFAQPWTDHLAGLQFAENNHLPWVAHFSDPWADSPFLLNSRFVKNTCLDMEEAVIGRADAVIFVTQQTSDLVMKKYPQEWQKKVHVIPHGFEPDVSSNSEKNVSSPLEFVYTGNFYGHRKPDSLLEAAQKLAAEPAYKGTFKIRFVGPISEEYRQKVQHMGLSDTVLFEGPVSFSASQDFCRKADVLLVIDAPSESTSVFLPSKLVDYLAFNKPILGLTPASGGSADLIEQLGCQTVRPDDVSGIAGQLARLIDDHLSGRLSLPDKFAQTAARYHINHAAESLNQLLTSLI</sequence>
<dbReference type="SUPFAM" id="SSF53756">
    <property type="entry name" value="UDP-Glycosyltransferase/glycogen phosphorylase"/>
    <property type="match status" value="1"/>
</dbReference>
<dbReference type="RefSeq" id="WP_062420182.1">
    <property type="nucleotide sequence ID" value="NZ_BBYA01000001.1"/>
</dbReference>
<proteinExistence type="predicted"/>
<dbReference type="PANTHER" id="PTHR46401">
    <property type="entry name" value="GLYCOSYLTRANSFERASE WBBK-RELATED"/>
    <property type="match status" value="1"/>
</dbReference>
<keyword evidence="4" id="KW-1185">Reference proteome</keyword>
<dbReference type="Pfam" id="PF13692">
    <property type="entry name" value="Glyco_trans_1_4"/>
    <property type="match status" value="1"/>
</dbReference>
<organism evidence="3 4">
    <name type="scientific">Leptolinea tardivitalis</name>
    <dbReference type="NCBI Taxonomy" id="229920"/>
    <lineage>
        <taxon>Bacteria</taxon>
        <taxon>Bacillati</taxon>
        <taxon>Chloroflexota</taxon>
        <taxon>Anaerolineae</taxon>
        <taxon>Anaerolineales</taxon>
        <taxon>Anaerolineaceae</taxon>
        <taxon>Leptolinea</taxon>
    </lineage>
</organism>
<accession>A0A0P6X8U7</accession>
<protein>
    <recommendedName>
        <fullName evidence="2">Glycosyltransferase subfamily 4-like N-terminal domain-containing protein</fullName>
    </recommendedName>
</protein>
<evidence type="ECO:0000313" key="3">
    <source>
        <dbReference type="EMBL" id="KPL71604.1"/>
    </source>
</evidence>
<dbReference type="Pfam" id="PF13439">
    <property type="entry name" value="Glyco_transf_4"/>
    <property type="match status" value="1"/>
</dbReference>
<evidence type="ECO:0000256" key="1">
    <source>
        <dbReference type="ARBA" id="ARBA00022679"/>
    </source>
</evidence>
<dbReference type="STRING" id="229920.ADM99_08955"/>
<reference evidence="3 4" key="1">
    <citation type="submission" date="2015-07" db="EMBL/GenBank/DDBJ databases">
        <title>Genome sequence of Leptolinea tardivitalis DSM 16556.</title>
        <authorList>
            <person name="Hemp J."/>
            <person name="Ward L.M."/>
            <person name="Pace L.A."/>
            <person name="Fischer W.W."/>
        </authorList>
    </citation>
    <scope>NUCLEOTIDE SEQUENCE [LARGE SCALE GENOMIC DNA]</scope>
    <source>
        <strain evidence="3 4">YMTK-2</strain>
    </source>
</reference>
<name>A0A0P6X8U7_9CHLR</name>